<dbReference type="SMART" id="SM00184">
    <property type="entry name" value="RING"/>
    <property type="match status" value="1"/>
</dbReference>
<keyword evidence="6" id="KW-1185">Reference proteome</keyword>
<keyword evidence="1" id="KW-0863">Zinc-finger</keyword>
<feature type="transmembrane region" description="Helical" evidence="3">
    <location>
        <begin position="29"/>
        <end position="50"/>
    </location>
</feature>
<feature type="domain" description="RING-type" evidence="4">
    <location>
        <begin position="106"/>
        <end position="148"/>
    </location>
</feature>
<name>A0AAD8N1R8_9APIA</name>
<evidence type="ECO:0000256" key="3">
    <source>
        <dbReference type="SAM" id="Phobius"/>
    </source>
</evidence>
<dbReference type="SUPFAM" id="SSF57850">
    <property type="entry name" value="RING/U-box"/>
    <property type="match status" value="1"/>
</dbReference>
<dbReference type="PANTHER" id="PTHR45676">
    <property type="entry name" value="RING-H2 FINGER PROTEIN ATL51-RELATED"/>
    <property type="match status" value="1"/>
</dbReference>
<dbReference type="PANTHER" id="PTHR45676:SF88">
    <property type="entry name" value="RING-H2 FINGER PROTEIN ATL33"/>
    <property type="match status" value="1"/>
</dbReference>
<keyword evidence="5" id="KW-0808">Transferase</keyword>
<dbReference type="PROSITE" id="PS50089">
    <property type="entry name" value="ZF_RING_2"/>
    <property type="match status" value="1"/>
</dbReference>
<comment type="caution">
    <text evidence="5">The sequence shown here is derived from an EMBL/GenBank/DDBJ whole genome shotgun (WGS) entry which is preliminary data.</text>
</comment>
<dbReference type="Proteomes" id="UP001237642">
    <property type="component" value="Unassembled WGS sequence"/>
</dbReference>
<gene>
    <name evidence="5" type="ORF">POM88_011638</name>
</gene>
<dbReference type="GO" id="GO:0016740">
    <property type="term" value="F:transferase activity"/>
    <property type="evidence" value="ECO:0007669"/>
    <property type="project" value="UniProtKB-KW"/>
</dbReference>
<keyword evidence="3" id="KW-0812">Transmembrane</keyword>
<evidence type="ECO:0000256" key="1">
    <source>
        <dbReference type="PROSITE-ProRule" id="PRU00175"/>
    </source>
</evidence>
<accession>A0AAD8N1R8</accession>
<keyword evidence="3" id="KW-0472">Membrane</keyword>
<feature type="region of interest" description="Disordered" evidence="2">
    <location>
        <begin position="1"/>
        <end position="21"/>
    </location>
</feature>
<keyword evidence="3" id="KW-1133">Transmembrane helix</keyword>
<dbReference type="Pfam" id="PF13639">
    <property type="entry name" value="zf-RING_2"/>
    <property type="match status" value="1"/>
</dbReference>
<reference evidence="5" key="2">
    <citation type="submission" date="2023-05" db="EMBL/GenBank/DDBJ databases">
        <authorList>
            <person name="Schelkunov M.I."/>
        </authorList>
    </citation>
    <scope>NUCLEOTIDE SEQUENCE</scope>
    <source>
        <strain evidence="5">Hsosn_3</strain>
        <tissue evidence="5">Leaf</tissue>
    </source>
</reference>
<evidence type="ECO:0000313" key="5">
    <source>
        <dbReference type="EMBL" id="KAK1392582.1"/>
    </source>
</evidence>
<dbReference type="InterPro" id="IPR013083">
    <property type="entry name" value="Znf_RING/FYVE/PHD"/>
</dbReference>
<feature type="compositionally biased region" description="Polar residues" evidence="2">
    <location>
        <begin position="1"/>
        <end position="11"/>
    </location>
</feature>
<dbReference type="GO" id="GO:0016567">
    <property type="term" value="P:protein ubiquitination"/>
    <property type="evidence" value="ECO:0007669"/>
    <property type="project" value="TreeGrafter"/>
</dbReference>
<keyword evidence="1" id="KW-0862">Zinc</keyword>
<proteinExistence type="predicted"/>
<dbReference type="GO" id="GO:0008270">
    <property type="term" value="F:zinc ion binding"/>
    <property type="evidence" value="ECO:0007669"/>
    <property type="project" value="UniProtKB-KW"/>
</dbReference>
<dbReference type="Gene3D" id="3.30.40.10">
    <property type="entry name" value="Zinc/RING finger domain, C3HC4 (zinc finger)"/>
    <property type="match status" value="1"/>
</dbReference>
<evidence type="ECO:0000256" key="2">
    <source>
        <dbReference type="SAM" id="MobiDB-lite"/>
    </source>
</evidence>
<sequence>MANNTTTTNHLPSPPSNGGGATSSTSVNVVLSFLALVCVPILIYAFFFLLKCPPYPVEWRRRRNSGDLSGGEGDGKAGHVDLVYKSSGDSKKKEETCDEIDYDGECPVCLSMYVDGDAVRVLNVCKHRFHVSCINKWLVSHSNCPVCRASVRVKRSSQSSLAASDDLRQGLPDASSLV</sequence>
<evidence type="ECO:0000313" key="6">
    <source>
        <dbReference type="Proteomes" id="UP001237642"/>
    </source>
</evidence>
<dbReference type="InterPro" id="IPR001841">
    <property type="entry name" value="Znf_RING"/>
</dbReference>
<evidence type="ECO:0000259" key="4">
    <source>
        <dbReference type="PROSITE" id="PS50089"/>
    </source>
</evidence>
<reference evidence="5" key="1">
    <citation type="submission" date="2023-02" db="EMBL/GenBank/DDBJ databases">
        <title>Genome of toxic invasive species Heracleum sosnowskyi carries increased number of genes despite the absence of recent whole-genome duplications.</title>
        <authorList>
            <person name="Schelkunov M."/>
            <person name="Shtratnikova V."/>
            <person name="Makarenko M."/>
            <person name="Klepikova A."/>
            <person name="Omelchenko D."/>
            <person name="Novikova G."/>
            <person name="Obukhova E."/>
            <person name="Bogdanov V."/>
            <person name="Penin A."/>
            <person name="Logacheva M."/>
        </authorList>
    </citation>
    <scope>NUCLEOTIDE SEQUENCE</scope>
    <source>
        <strain evidence="5">Hsosn_3</strain>
        <tissue evidence="5">Leaf</tissue>
    </source>
</reference>
<dbReference type="EMBL" id="JAUIZM010000003">
    <property type="protein sequence ID" value="KAK1392582.1"/>
    <property type="molecule type" value="Genomic_DNA"/>
</dbReference>
<protein>
    <submittedName>
        <fullName evidence="5">RING-type E3 ubiquitin transferase</fullName>
    </submittedName>
</protein>
<keyword evidence="1" id="KW-0479">Metal-binding</keyword>
<dbReference type="AlphaFoldDB" id="A0AAD8N1R8"/>
<organism evidence="5 6">
    <name type="scientific">Heracleum sosnowskyi</name>
    <dbReference type="NCBI Taxonomy" id="360622"/>
    <lineage>
        <taxon>Eukaryota</taxon>
        <taxon>Viridiplantae</taxon>
        <taxon>Streptophyta</taxon>
        <taxon>Embryophyta</taxon>
        <taxon>Tracheophyta</taxon>
        <taxon>Spermatophyta</taxon>
        <taxon>Magnoliopsida</taxon>
        <taxon>eudicotyledons</taxon>
        <taxon>Gunneridae</taxon>
        <taxon>Pentapetalae</taxon>
        <taxon>asterids</taxon>
        <taxon>campanulids</taxon>
        <taxon>Apiales</taxon>
        <taxon>Apiaceae</taxon>
        <taxon>Apioideae</taxon>
        <taxon>apioid superclade</taxon>
        <taxon>Tordylieae</taxon>
        <taxon>Tordyliinae</taxon>
        <taxon>Heracleum</taxon>
    </lineage>
</organism>